<protein>
    <submittedName>
        <fullName evidence="1">Uncharacterized protein</fullName>
    </submittedName>
</protein>
<reference evidence="1" key="1">
    <citation type="journal article" date="2023" name="G3 (Bethesda)">
        <title>Whole genome assembly and annotation of the endangered Caribbean coral Acropora cervicornis.</title>
        <authorList>
            <person name="Selwyn J.D."/>
            <person name="Vollmer S.V."/>
        </authorList>
    </citation>
    <scope>NUCLEOTIDE SEQUENCE</scope>
    <source>
        <strain evidence="1">K2</strain>
    </source>
</reference>
<evidence type="ECO:0000313" key="1">
    <source>
        <dbReference type="EMBL" id="KAK2553105.1"/>
    </source>
</evidence>
<evidence type="ECO:0000313" key="2">
    <source>
        <dbReference type="Proteomes" id="UP001249851"/>
    </source>
</evidence>
<proteinExistence type="predicted"/>
<accession>A0AAD9Q2D9</accession>
<dbReference type="EMBL" id="JARQWQ010000080">
    <property type="protein sequence ID" value="KAK2553105.1"/>
    <property type="molecule type" value="Genomic_DNA"/>
</dbReference>
<sequence>MTSKSSMCLVISCSLQILKAEPVRVSQRQALISLRRKQTINGRERPIVAPELREYWNFRDELSI</sequence>
<keyword evidence="2" id="KW-1185">Reference proteome</keyword>
<organism evidence="1 2">
    <name type="scientific">Acropora cervicornis</name>
    <name type="common">Staghorn coral</name>
    <dbReference type="NCBI Taxonomy" id="6130"/>
    <lineage>
        <taxon>Eukaryota</taxon>
        <taxon>Metazoa</taxon>
        <taxon>Cnidaria</taxon>
        <taxon>Anthozoa</taxon>
        <taxon>Hexacorallia</taxon>
        <taxon>Scleractinia</taxon>
        <taxon>Astrocoeniina</taxon>
        <taxon>Acroporidae</taxon>
        <taxon>Acropora</taxon>
    </lineage>
</organism>
<reference evidence="1" key="2">
    <citation type="journal article" date="2023" name="Science">
        <title>Genomic signatures of disease resistance in endangered staghorn corals.</title>
        <authorList>
            <person name="Vollmer S.V."/>
            <person name="Selwyn J.D."/>
            <person name="Despard B.A."/>
            <person name="Roesel C.L."/>
        </authorList>
    </citation>
    <scope>NUCLEOTIDE SEQUENCE</scope>
    <source>
        <strain evidence="1">K2</strain>
    </source>
</reference>
<comment type="caution">
    <text evidence="1">The sequence shown here is derived from an EMBL/GenBank/DDBJ whole genome shotgun (WGS) entry which is preliminary data.</text>
</comment>
<dbReference type="AlphaFoldDB" id="A0AAD9Q2D9"/>
<gene>
    <name evidence="1" type="ORF">P5673_025554</name>
</gene>
<name>A0AAD9Q2D9_ACRCE</name>
<dbReference type="Proteomes" id="UP001249851">
    <property type="component" value="Unassembled WGS sequence"/>
</dbReference>